<proteinExistence type="predicted"/>
<protein>
    <submittedName>
        <fullName evidence="1">Uncharacterized protein</fullName>
    </submittedName>
</protein>
<reference evidence="1" key="2">
    <citation type="submission" date="2020-11" db="EMBL/GenBank/DDBJ databases">
        <authorList>
            <person name="McCartney M.A."/>
            <person name="Auch B."/>
            <person name="Kono T."/>
            <person name="Mallez S."/>
            <person name="Becker A."/>
            <person name="Gohl D.M."/>
            <person name="Silverstein K.A.T."/>
            <person name="Koren S."/>
            <person name="Bechman K.B."/>
            <person name="Herman A."/>
            <person name="Abrahante J.E."/>
            <person name="Garbe J."/>
        </authorList>
    </citation>
    <scope>NUCLEOTIDE SEQUENCE</scope>
    <source>
        <strain evidence="1">Duluth1</strain>
        <tissue evidence="1">Whole animal</tissue>
    </source>
</reference>
<dbReference type="EMBL" id="JAIWYP010000002">
    <property type="protein sequence ID" value="KAH3868558.1"/>
    <property type="molecule type" value="Genomic_DNA"/>
</dbReference>
<accession>A0A9D4RI99</accession>
<dbReference type="AlphaFoldDB" id="A0A9D4RI99"/>
<evidence type="ECO:0000313" key="2">
    <source>
        <dbReference type="Proteomes" id="UP000828390"/>
    </source>
</evidence>
<gene>
    <name evidence="1" type="ORF">DPMN_031707</name>
</gene>
<keyword evidence="2" id="KW-1185">Reference proteome</keyword>
<organism evidence="1 2">
    <name type="scientific">Dreissena polymorpha</name>
    <name type="common">Zebra mussel</name>
    <name type="synonym">Mytilus polymorpha</name>
    <dbReference type="NCBI Taxonomy" id="45954"/>
    <lineage>
        <taxon>Eukaryota</taxon>
        <taxon>Metazoa</taxon>
        <taxon>Spiralia</taxon>
        <taxon>Lophotrochozoa</taxon>
        <taxon>Mollusca</taxon>
        <taxon>Bivalvia</taxon>
        <taxon>Autobranchia</taxon>
        <taxon>Heteroconchia</taxon>
        <taxon>Euheterodonta</taxon>
        <taxon>Imparidentia</taxon>
        <taxon>Neoheterodontei</taxon>
        <taxon>Myida</taxon>
        <taxon>Dreissenoidea</taxon>
        <taxon>Dreissenidae</taxon>
        <taxon>Dreissena</taxon>
    </lineage>
</organism>
<reference evidence="1" key="1">
    <citation type="journal article" date="2019" name="bioRxiv">
        <title>The Genome of the Zebra Mussel, Dreissena polymorpha: A Resource for Invasive Species Research.</title>
        <authorList>
            <person name="McCartney M.A."/>
            <person name="Auch B."/>
            <person name="Kono T."/>
            <person name="Mallez S."/>
            <person name="Zhang Y."/>
            <person name="Obille A."/>
            <person name="Becker A."/>
            <person name="Abrahante J.E."/>
            <person name="Garbe J."/>
            <person name="Badalamenti J.P."/>
            <person name="Herman A."/>
            <person name="Mangelson H."/>
            <person name="Liachko I."/>
            <person name="Sullivan S."/>
            <person name="Sone E.D."/>
            <person name="Koren S."/>
            <person name="Silverstein K.A.T."/>
            <person name="Beckman K.B."/>
            <person name="Gohl D.M."/>
        </authorList>
    </citation>
    <scope>NUCLEOTIDE SEQUENCE</scope>
    <source>
        <strain evidence="1">Duluth1</strain>
        <tissue evidence="1">Whole animal</tissue>
    </source>
</reference>
<evidence type="ECO:0000313" key="1">
    <source>
        <dbReference type="EMBL" id="KAH3868558.1"/>
    </source>
</evidence>
<comment type="caution">
    <text evidence="1">The sequence shown here is derived from an EMBL/GenBank/DDBJ whole genome shotgun (WGS) entry which is preliminary data.</text>
</comment>
<dbReference type="Proteomes" id="UP000828390">
    <property type="component" value="Unassembled WGS sequence"/>
</dbReference>
<name>A0A9D4RI99_DREPO</name>
<sequence length="112" mass="12726">MTTQVLASLLNRGSNVSGEAVVPSPLAGNLPYTPTRPEYQRFEASQVVTAEQDDVDQFEMLQELFPTPHLASSSPSLMPTFPISLHQCLRIPHLCWEWGFPIMCQRQFHLQW</sequence>